<dbReference type="InterPro" id="IPR045336">
    <property type="entry name" value="MmgE_PrpD_N"/>
</dbReference>
<dbReference type="Gene3D" id="3.30.1330.120">
    <property type="entry name" value="2-methylcitrate dehydratase PrpD"/>
    <property type="match status" value="1"/>
</dbReference>
<protein>
    <submittedName>
        <fullName evidence="4">MmgE/PrpD family protein</fullName>
    </submittedName>
</protein>
<dbReference type="SUPFAM" id="SSF103378">
    <property type="entry name" value="2-methylcitrate dehydratase PrpD"/>
    <property type="match status" value="1"/>
</dbReference>
<dbReference type="Pfam" id="PF03972">
    <property type="entry name" value="MmgE_PrpD_N"/>
    <property type="match status" value="1"/>
</dbReference>
<evidence type="ECO:0000313" key="4">
    <source>
        <dbReference type="EMBL" id="MCM2393394.1"/>
    </source>
</evidence>
<dbReference type="InterPro" id="IPR042183">
    <property type="entry name" value="MmgE/PrpD_sf_1"/>
</dbReference>
<feature type="domain" description="MmgE/PrpD N-terminal" evidence="2">
    <location>
        <begin position="58"/>
        <end position="197"/>
    </location>
</feature>
<dbReference type="Pfam" id="PF19305">
    <property type="entry name" value="MmgE_PrpD_C"/>
    <property type="match status" value="1"/>
</dbReference>
<dbReference type="InterPro" id="IPR045337">
    <property type="entry name" value="MmgE_PrpD_C"/>
</dbReference>
<dbReference type="Gene3D" id="1.10.4100.10">
    <property type="entry name" value="2-methylcitrate dehydratase PrpD"/>
    <property type="match status" value="1"/>
</dbReference>
<dbReference type="InterPro" id="IPR036148">
    <property type="entry name" value="MmgE/PrpD_sf"/>
</dbReference>
<name>A0ABT0UXU6_9ACTN</name>
<proteinExistence type="inferred from homology"/>
<evidence type="ECO:0000256" key="1">
    <source>
        <dbReference type="ARBA" id="ARBA00006174"/>
    </source>
</evidence>
<organism evidence="4 5">
    <name type="scientific">Streptomyces albipurpureus</name>
    <dbReference type="NCBI Taxonomy" id="2897419"/>
    <lineage>
        <taxon>Bacteria</taxon>
        <taxon>Bacillati</taxon>
        <taxon>Actinomycetota</taxon>
        <taxon>Actinomycetes</taxon>
        <taxon>Kitasatosporales</taxon>
        <taxon>Streptomycetaceae</taxon>
        <taxon>Streptomyces</taxon>
    </lineage>
</organism>
<dbReference type="InterPro" id="IPR005656">
    <property type="entry name" value="MmgE_PrpD"/>
</dbReference>
<comment type="similarity">
    <text evidence="1">Belongs to the PrpD family.</text>
</comment>
<accession>A0ABT0UXU6</accession>
<dbReference type="InterPro" id="IPR042188">
    <property type="entry name" value="MmgE/PrpD_sf_2"/>
</dbReference>
<evidence type="ECO:0000259" key="2">
    <source>
        <dbReference type="Pfam" id="PF03972"/>
    </source>
</evidence>
<evidence type="ECO:0000313" key="5">
    <source>
        <dbReference type="Proteomes" id="UP001431429"/>
    </source>
</evidence>
<reference evidence="4" key="1">
    <citation type="submission" date="2022-06" db="EMBL/GenBank/DDBJ databases">
        <title>Genome public.</title>
        <authorList>
            <person name="Sun Q."/>
        </authorList>
    </citation>
    <scope>NUCLEOTIDE SEQUENCE</scope>
    <source>
        <strain evidence="4">CWNU-1</strain>
    </source>
</reference>
<feature type="domain" description="MmgE/PrpD C-terminal" evidence="3">
    <location>
        <begin position="226"/>
        <end position="377"/>
    </location>
</feature>
<dbReference type="EMBL" id="JAMQAW010000072">
    <property type="protein sequence ID" value="MCM2393394.1"/>
    <property type="molecule type" value="Genomic_DNA"/>
</dbReference>
<dbReference type="Proteomes" id="UP001431429">
    <property type="component" value="Unassembled WGS sequence"/>
</dbReference>
<dbReference type="PANTHER" id="PTHR16943">
    <property type="entry name" value="2-METHYLCITRATE DEHYDRATASE-RELATED"/>
    <property type="match status" value="1"/>
</dbReference>
<keyword evidence="5" id="KW-1185">Reference proteome</keyword>
<dbReference type="RefSeq" id="WP_250923695.1">
    <property type="nucleotide sequence ID" value="NZ_JAMQAW010000072.1"/>
</dbReference>
<dbReference type="PANTHER" id="PTHR16943:SF8">
    <property type="entry name" value="2-METHYLCITRATE DEHYDRATASE"/>
    <property type="match status" value="1"/>
</dbReference>
<evidence type="ECO:0000259" key="3">
    <source>
        <dbReference type="Pfam" id="PF19305"/>
    </source>
</evidence>
<comment type="caution">
    <text evidence="4">The sequence shown here is derived from an EMBL/GenBank/DDBJ whole genome shotgun (WGS) entry which is preliminary data.</text>
</comment>
<sequence length="405" mass="41406">MVTIAESLAQWAHGYRPDAADLALAERSLLDTLAAALAAREHDVATLASVLPDAARWAAVGHVLDFDDVQVETSSHVSVVIVSSVLAVGGDARAYLAGAGVMTRLGTLLGWPHYSAGWHITCTAGAPAAAVAAGTALGLTPHQLATAMALALPAAGGVQAAFGTHGKSLQVGFAAEAGVRAARLAQAGATADPRALDQWLTLLGGVGGLPDSGGPAVPGGLAIKLHPCCYAMQRPIAAIRELREALGGLDPAEVARVVVTTPEAGMQPLRHDRPRTGLESKFSMPYAVTTALLDEFPDFDSFTDAAVNRPEAQRLVAAVETVRTPGGDDLLTGEVDIRLELSDGTTVRTSLAQPPGSPLRAPTPAELDAKFAACGADIPALLAGINWASARALLNKALPAGPLES</sequence>
<gene>
    <name evidence="4" type="ORF">NBG84_34845</name>
</gene>